<dbReference type="RefSeq" id="WP_203953804.1">
    <property type="nucleotide sequence ID" value="NZ_BOOO01000016.1"/>
</dbReference>
<reference evidence="1 2" key="1">
    <citation type="submission" date="2021-01" db="EMBL/GenBank/DDBJ databases">
        <title>Whole genome shotgun sequence of Planotetraspora mira NBRC 15435.</title>
        <authorList>
            <person name="Komaki H."/>
            <person name="Tamura T."/>
        </authorList>
    </citation>
    <scope>NUCLEOTIDE SEQUENCE [LARGE SCALE GENOMIC DNA]</scope>
    <source>
        <strain evidence="1 2">NBRC 15435</strain>
    </source>
</reference>
<evidence type="ECO:0000313" key="1">
    <source>
        <dbReference type="EMBL" id="GII29842.1"/>
    </source>
</evidence>
<protein>
    <recommendedName>
        <fullName evidence="3">PIN domain-containing protein</fullName>
    </recommendedName>
</protein>
<proteinExistence type="predicted"/>
<name>A0A8J3X6H5_9ACTN</name>
<evidence type="ECO:0008006" key="3">
    <source>
        <dbReference type="Google" id="ProtNLM"/>
    </source>
</evidence>
<gene>
    <name evidence="1" type="ORF">Pmi06nite_32840</name>
</gene>
<keyword evidence="2" id="KW-1185">Reference proteome</keyword>
<dbReference type="Proteomes" id="UP000650628">
    <property type="component" value="Unassembled WGS sequence"/>
</dbReference>
<comment type="caution">
    <text evidence="1">The sequence shown here is derived from an EMBL/GenBank/DDBJ whole genome shotgun (WGS) entry which is preliminary data.</text>
</comment>
<sequence>MEYEYRCVVDAHAVLHLPKLCLDQRSTMQVLNHLTDMVKAEHLFFPDLVVKDCAKYATDEPIHVWIKAVSGSRVHKSVAGEWQEEVLGLCPDLADFDDDLEQTQVHVAGMALMAREQNGPNLVVVTEDRKALPTRTCLYDACESLRLKALSMKELVVCAGGSEFLRA</sequence>
<dbReference type="EMBL" id="BOOO01000016">
    <property type="protein sequence ID" value="GII29842.1"/>
    <property type="molecule type" value="Genomic_DNA"/>
</dbReference>
<accession>A0A8J3X6H5</accession>
<dbReference type="AlphaFoldDB" id="A0A8J3X6H5"/>
<evidence type="ECO:0000313" key="2">
    <source>
        <dbReference type="Proteomes" id="UP000650628"/>
    </source>
</evidence>
<organism evidence="1 2">
    <name type="scientific">Planotetraspora mira</name>
    <dbReference type="NCBI Taxonomy" id="58121"/>
    <lineage>
        <taxon>Bacteria</taxon>
        <taxon>Bacillati</taxon>
        <taxon>Actinomycetota</taxon>
        <taxon>Actinomycetes</taxon>
        <taxon>Streptosporangiales</taxon>
        <taxon>Streptosporangiaceae</taxon>
        <taxon>Planotetraspora</taxon>
    </lineage>
</organism>